<dbReference type="Proteomes" id="UP001418222">
    <property type="component" value="Unassembled WGS sequence"/>
</dbReference>
<evidence type="ECO:0000313" key="4">
    <source>
        <dbReference type="Proteomes" id="UP001418222"/>
    </source>
</evidence>
<dbReference type="InterPro" id="IPR012977">
    <property type="entry name" value="SDA1_N"/>
</dbReference>
<dbReference type="GO" id="GO:0005730">
    <property type="term" value="C:nucleolus"/>
    <property type="evidence" value="ECO:0007669"/>
    <property type="project" value="UniProtKB-SubCell"/>
</dbReference>
<dbReference type="Pfam" id="PF08158">
    <property type="entry name" value="SDA1_HEAT"/>
    <property type="match status" value="1"/>
</dbReference>
<keyword evidence="1" id="KW-0690">Ribosome biogenesis</keyword>
<protein>
    <recommendedName>
        <fullName evidence="1">Protein SDA1</fullName>
    </recommendedName>
</protein>
<proteinExistence type="inferred from homology"/>
<feature type="domain" description="SDA1 N-terminal" evidence="2">
    <location>
        <begin position="2"/>
        <end position="78"/>
    </location>
</feature>
<accession>A0AAP0FWV7</accession>
<evidence type="ECO:0000259" key="2">
    <source>
        <dbReference type="Pfam" id="PF08158"/>
    </source>
</evidence>
<dbReference type="InterPro" id="IPR027312">
    <property type="entry name" value="Sda1"/>
</dbReference>
<dbReference type="EMBL" id="JBBWWQ010000018">
    <property type="protein sequence ID" value="KAK8921203.1"/>
    <property type="molecule type" value="Genomic_DNA"/>
</dbReference>
<evidence type="ECO:0000256" key="1">
    <source>
        <dbReference type="RuleBase" id="RU365057"/>
    </source>
</evidence>
<keyword evidence="1" id="KW-0813">Transport</keyword>
<dbReference type="GO" id="GO:0000055">
    <property type="term" value="P:ribosomal large subunit export from nucleus"/>
    <property type="evidence" value="ECO:0007669"/>
    <property type="project" value="UniProtKB-UniRule"/>
</dbReference>
<comment type="subcellular location">
    <subcellularLocation>
        <location evidence="1">Nucleus</location>
        <location evidence="1">Nucleolus</location>
    </subcellularLocation>
</comment>
<comment type="function">
    <text evidence="1">Required for 60S pre-ribosomal subunits export to the cytoplasm.</text>
</comment>
<dbReference type="GO" id="GO:0015031">
    <property type="term" value="P:protein transport"/>
    <property type="evidence" value="ECO:0007669"/>
    <property type="project" value="UniProtKB-KW"/>
</dbReference>
<comment type="caution">
    <text evidence="3">The sequence shown here is derived from an EMBL/GenBank/DDBJ whole genome shotgun (WGS) entry which is preliminary data.</text>
</comment>
<evidence type="ECO:0000313" key="3">
    <source>
        <dbReference type="EMBL" id="KAK8921203.1"/>
    </source>
</evidence>
<keyword evidence="1" id="KW-0653">Protein transport</keyword>
<gene>
    <name evidence="3" type="ORF">KSP39_PZI020626</name>
</gene>
<dbReference type="PANTHER" id="PTHR12730:SF0">
    <property type="entry name" value="PROTEIN SDA1 HOMOLOG"/>
    <property type="match status" value="1"/>
</dbReference>
<organism evidence="3 4">
    <name type="scientific">Platanthera zijinensis</name>
    <dbReference type="NCBI Taxonomy" id="2320716"/>
    <lineage>
        <taxon>Eukaryota</taxon>
        <taxon>Viridiplantae</taxon>
        <taxon>Streptophyta</taxon>
        <taxon>Embryophyta</taxon>
        <taxon>Tracheophyta</taxon>
        <taxon>Spermatophyta</taxon>
        <taxon>Magnoliopsida</taxon>
        <taxon>Liliopsida</taxon>
        <taxon>Asparagales</taxon>
        <taxon>Orchidaceae</taxon>
        <taxon>Orchidoideae</taxon>
        <taxon>Orchideae</taxon>
        <taxon>Orchidinae</taxon>
        <taxon>Platanthera</taxon>
    </lineage>
</organism>
<dbReference type="PANTHER" id="PTHR12730">
    <property type="entry name" value="HSDA/SDA1-RELATED"/>
    <property type="match status" value="1"/>
</dbReference>
<keyword evidence="4" id="KW-1185">Reference proteome</keyword>
<name>A0AAP0FWV7_9ASPA</name>
<comment type="similarity">
    <text evidence="1">Belongs to the SDA1 family.</text>
</comment>
<reference evidence="3 4" key="1">
    <citation type="journal article" date="2022" name="Nat. Plants">
        <title>Genomes of leafy and leafless Platanthera orchids illuminate the evolution of mycoheterotrophy.</title>
        <authorList>
            <person name="Li M.H."/>
            <person name="Liu K.W."/>
            <person name="Li Z."/>
            <person name="Lu H.C."/>
            <person name="Ye Q.L."/>
            <person name="Zhang D."/>
            <person name="Wang J.Y."/>
            <person name="Li Y.F."/>
            <person name="Zhong Z.M."/>
            <person name="Liu X."/>
            <person name="Yu X."/>
            <person name="Liu D.K."/>
            <person name="Tu X.D."/>
            <person name="Liu B."/>
            <person name="Hao Y."/>
            <person name="Liao X.Y."/>
            <person name="Jiang Y.T."/>
            <person name="Sun W.H."/>
            <person name="Chen J."/>
            <person name="Chen Y.Q."/>
            <person name="Ai Y."/>
            <person name="Zhai J.W."/>
            <person name="Wu S.S."/>
            <person name="Zhou Z."/>
            <person name="Hsiao Y.Y."/>
            <person name="Wu W.L."/>
            <person name="Chen Y.Y."/>
            <person name="Lin Y.F."/>
            <person name="Hsu J.L."/>
            <person name="Li C.Y."/>
            <person name="Wang Z.W."/>
            <person name="Zhao X."/>
            <person name="Zhong W.Y."/>
            <person name="Ma X.K."/>
            <person name="Ma L."/>
            <person name="Huang J."/>
            <person name="Chen G.Z."/>
            <person name="Huang M.Z."/>
            <person name="Huang L."/>
            <person name="Peng D.H."/>
            <person name="Luo Y.B."/>
            <person name="Zou S.Q."/>
            <person name="Chen S.P."/>
            <person name="Lan S."/>
            <person name="Tsai W.C."/>
            <person name="Van de Peer Y."/>
            <person name="Liu Z.J."/>
        </authorList>
    </citation>
    <scope>NUCLEOTIDE SEQUENCE [LARGE SCALE GENOMIC DNA]</scope>
    <source>
        <strain evidence="3">Lor287</strain>
    </source>
</reference>
<sequence>MFLAHMIPFYTLDLAEFSRQVSDILRTNARTLPSSLRCHLSQATILLINRKIIDPEEPLDLFIDLQISGDRTLRKLAFFTSFTTFGA</sequence>
<dbReference type="AlphaFoldDB" id="A0AAP0FWV7"/>
<keyword evidence="1" id="KW-0539">Nucleus</keyword>
<dbReference type="GO" id="GO:0042273">
    <property type="term" value="P:ribosomal large subunit biogenesis"/>
    <property type="evidence" value="ECO:0007669"/>
    <property type="project" value="UniProtKB-UniRule"/>
</dbReference>